<name>A0ABW5ABN1_9RHOB</name>
<dbReference type="RefSeq" id="WP_377392853.1">
    <property type="nucleotide sequence ID" value="NZ_JBHUIX010000016.1"/>
</dbReference>
<protein>
    <submittedName>
        <fullName evidence="1">Uncharacterized protein</fullName>
    </submittedName>
</protein>
<gene>
    <name evidence="1" type="ORF">ACFSM0_16235</name>
</gene>
<keyword evidence="2" id="KW-1185">Reference proteome</keyword>
<comment type="caution">
    <text evidence="1">The sequence shown here is derived from an EMBL/GenBank/DDBJ whole genome shotgun (WGS) entry which is preliminary data.</text>
</comment>
<dbReference type="EMBL" id="JBHUIX010000016">
    <property type="protein sequence ID" value="MFD2175643.1"/>
    <property type="molecule type" value="Genomic_DNA"/>
</dbReference>
<reference evidence="2" key="1">
    <citation type="journal article" date="2019" name="Int. J. Syst. Evol. Microbiol.">
        <title>The Global Catalogue of Microorganisms (GCM) 10K type strain sequencing project: providing services to taxonomists for standard genome sequencing and annotation.</title>
        <authorList>
            <consortium name="The Broad Institute Genomics Platform"/>
            <consortium name="The Broad Institute Genome Sequencing Center for Infectious Disease"/>
            <person name="Wu L."/>
            <person name="Ma J."/>
        </authorList>
    </citation>
    <scope>NUCLEOTIDE SEQUENCE [LARGE SCALE GENOMIC DNA]</scope>
    <source>
        <strain evidence="2">CCUG 55131</strain>
    </source>
</reference>
<dbReference type="Proteomes" id="UP001597413">
    <property type="component" value="Unassembled WGS sequence"/>
</dbReference>
<organism evidence="1 2">
    <name type="scientific">Rhodobacter lacus</name>
    <dbReference type="NCBI Taxonomy" id="1641972"/>
    <lineage>
        <taxon>Bacteria</taxon>
        <taxon>Pseudomonadati</taxon>
        <taxon>Pseudomonadota</taxon>
        <taxon>Alphaproteobacteria</taxon>
        <taxon>Rhodobacterales</taxon>
        <taxon>Rhodobacter group</taxon>
        <taxon>Rhodobacter</taxon>
    </lineage>
</organism>
<proteinExistence type="predicted"/>
<sequence length="83" mass="9288">MPNVPDRAVIDWNFKLIAQCAIVLDLRTVTTVEQRNAVLAGNSAPDSLQAILTPDQALRLRRQLEQMTDHLYGRETLTASARD</sequence>
<accession>A0ABW5ABN1</accession>
<evidence type="ECO:0000313" key="2">
    <source>
        <dbReference type="Proteomes" id="UP001597413"/>
    </source>
</evidence>
<evidence type="ECO:0000313" key="1">
    <source>
        <dbReference type="EMBL" id="MFD2175643.1"/>
    </source>
</evidence>